<protein>
    <recommendedName>
        <fullName evidence="4">DUF3429 domain-containing protein</fullName>
    </recommendedName>
</protein>
<feature type="transmembrane region" description="Helical" evidence="1">
    <location>
        <begin position="134"/>
        <end position="153"/>
    </location>
</feature>
<organism evidence="2 3">
    <name type="scientific">Sphingomonas hankookensis</name>
    <dbReference type="NCBI Taxonomy" id="563996"/>
    <lineage>
        <taxon>Bacteria</taxon>
        <taxon>Pseudomonadati</taxon>
        <taxon>Pseudomonadota</taxon>
        <taxon>Alphaproteobacteria</taxon>
        <taxon>Sphingomonadales</taxon>
        <taxon>Sphingomonadaceae</taxon>
        <taxon>Sphingomonas</taxon>
    </lineage>
</organism>
<dbReference type="Pfam" id="PF11911">
    <property type="entry name" value="DUF3429"/>
    <property type="match status" value="1"/>
</dbReference>
<accession>A0ABR5YEH7</accession>
<sequence>MAASTPIRARPPVAALALGYAGLLPPAIGIAWRLLDPAKGGAANALGLFYAALILSFLGGMWWGAAAARLSGAALTLWLAIAVVPSLVALAAGAVLFTSVLSGAAIVAAGLLGSLLVDMALVRAGHVPPWWMRLRVPLSVGLAALTLCAGLLAQS</sequence>
<dbReference type="PANTHER" id="PTHR15887">
    <property type="entry name" value="TRANSMEMBRANE PROTEIN 69"/>
    <property type="match status" value="1"/>
</dbReference>
<gene>
    <name evidence="2" type="ORF">AVT10_10495</name>
</gene>
<feature type="transmembrane region" description="Helical" evidence="1">
    <location>
        <begin position="103"/>
        <end position="122"/>
    </location>
</feature>
<dbReference type="InterPro" id="IPR021836">
    <property type="entry name" value="DUF3429"/>
</dbReference>
<keyword evidence="3" id="KW-1185">Reference proteome</keyword>
<feature type="transmembrane region" description="Helical" evidence="1">
    <location>
        <begin position="77"/>
        <end position="97"/>
    </location>
</feature>
<evidence type="ECO:0000256" key="1">
    <source>
        <dbReference type="SAM" id="Phobius"/>
    </source>
</evidence>
<proteinExistence type="predicted"/>
<keyword evidence="1" id="KW-1133">Transmembrane helix</keyword>
<feature type="transmembrane region" description="Helical" evidence="1">
    <location>
        <begin position="45"/>
        <end position="65"/>
    </location>
</feature>
<dbReference type="EMBL" id="LQQO01000005">
    <property type="protein sequence ID" value="KZE17746.1"/>
    <property type="molecule type" value="Genomic_DNA"/>
</dbReference>
<evidence type="ECO:0000313" key="2">
    <source>
        <dbReference type="EMBL" id="KZE17746.1"/>
    </source>
</evidence>
<evidence type="ECO:0008006" key="4">
    <source>
        <dbReference type="Google" id="ProtNLM"/>
    </source>
</evidence>
<name>A0ABR5YEH7_9SPHN</name>
<dbReference type="Proteomes" id="UP000076609">
    <property type="component" value="Unassembled WGS sequence"/>
</dbReference>
<dbReference type="RefSeq" id="WP_066688787.1">
    <property type="nucleotide sequence ID" value="NZ_LQQO01000005.1"/>
</dbReference>
<keyword evidence="1" id="KW-0812">Transmembrane</keyword>
<evidence type="ECO:0000313" key="3">
    <source>
        <dbReference type="Proteomes" id="UP000076609"/>
    </source>
</evidence>
<reference evidence="3" key="1">
    <citation type="submission" date="2016-01" db="EMBL/GenBank/DDBJ databases">
        <title>Draft genome of Chromobacterium sp. F49.</title>
        <authorList>
            <person name="Hong K.W."/>
        </authorList>
    </citation>
    <scope>NUCLEOTIDE SEQUENCE [LARGE SCALE GENOMIC DNA]</scope>
    <source>
        <strain evidence="3">CN3</strain>
    </source>
</reference>
<dbReference type="PANTHER" id="PTHR15887:SF1">
    <property type="entry name" value="TRANSMEMBRANE PROTEIN 69"/>
    <property type="match status" value="1"/>
</dbReference>
<comment type="caution">
    <text evidence="2">The sequence shown here is derived from an EMBL/GenBank/DDBJ whole genome shotgun (WGS) entry which is preliminary data.</text>
</comment>
<keyword evidence="1" id="KW-0472">Membrane</keyword>